<proteinExistence type="inferred from homology"/>
<protein>
    <submittedName>
        <fullName evidence="7">Putative N-acetyl-LL-diaminopimelate aminotransferase</fullName>
        <ecNumber evidence="7">2.6.1.-</ecNumber>
    </submittedName>
</protein>
<evidence type="ECO:0000256" key="4">
    <source>
        <dbReference type="ARBA" id="ARBA00022679"/>
    </source>
</evidence>
<name>A0A645E919_9ZZZZ</name>
<dbReference type="GO" id="GO:0006520">
    <property type="term" value="P:amino acid metabolic process"/>
    <property type="evidence" value="ECO:0007669"/>
    <property type="project" value="InterPro"/>
</dbReference>
<dbReference type="GO" id="GO:0008483">
    <property type="term" value="F:transaminase activity"/>
    <property type="evidence" value="ECO:0007669"/>
    <property type="project" value="UniProtKB-KW"/>
</dbReference>
<evidence type="ECO:0000256" key="2">
    <source>
        <dbReference type="ARBA" id="ARBA00007441"/>
    </source>
</evidence>
<accession>A0A645E919</accession>
<organism evidence="7">
    <name type="scientific">bioreactor metagenome</name>
    <dbReference type="NCBI Taxonomy" id="1076179"/>
    <lineage>
        <taxon>unclassified sequences</taxon>
        <taxon>metagenomes</taxon>
        <taxon>ecological metagenomes</taxon>
    </lineage>
</organism>
<keyword evidence="5" id="KW-0663">Pyridoxal phosphate</keyword>
<dbReference type="InterPro" id="IPR015422">
    <property type="entry name" value="PyrdxlP-dep_Trfase_small"/>
</dbReference>
<dbReference type="InterPro" id="IPR004839">
    <property type="entry name" value="Aminotransferase_I/II_large"/>
</dbReference>
<reference evidence="7" key="1">
    <citation type="submission" date="2019-08" db="EMBL/GenBank/DDBJ databases">
        <authorList>
            <person name="Kucharzyk K."/>
            <person name="Murdoch R.W."/>
            <person name="Higgins S."/>
            <person name="Loffler F."/>
        </authorList>
    </citation>
    <scope>NUCLEOTIDE SEQUENCE</scope>
</reference>
<dbReference type="GO" id="GO:0030170">
    <property type="term" value="F:pyridoxal phosphate binding"/>
    <property type="evidence" value="ECO:0007669"/>
    <property type="project" value="InterPro"/>
</dbReference>
<dbReference type="InterPro" id="IPR015424">
    <property type="entry name" value="PyrdxlP-dep_Trfase"/>
</dbReference>
<comment type="similarity">
    <text evidence="2">Belongs to the class-I pyridoxal-phosphate-dependent aminotransferase family.</text>
</comment>
<evidence type="ECO:0000256" key="1">
    <source>
        <dbReference type="ARBA" id="ARBA00001933"/>
    </source>
</evidence>
<dbReference type="SUPFAM" id="SSF53383">
    <property type="entry name" value="PLP-dependent transferases"/>
    <property type="match status" value="1"/>
</dbReference>
<dbReference type="PANTHER" id="PTHR46383:SF1">
    <property type="entry name" value="ASPARTATE AMINOTRANSFERASE"/>
    <property type="match status" value="1"/>
</dbReference>
<comment type="caution">
    <text evidence="7">The sequence shown here is derived from an EMBL/GenBank/DDBJ whole genome shotgun (WGS) entry which is preliminary data.</text>
</comment>
<evidence type="ECO:0000313" key="7">
    <source>
        <dbReference type="EMBL" id="MPM97142.1"/>
    </source>
</evidence>
<evidence type="ECO:0000259" key="6">
    <source>
        <dbReference type="Pfam" id="PF00155"/>
    </source>
</evidence>
<dbReference type="Gene3D" id="3.40.640.10">
    <property type="entry name" value="Type I PLP-dependent aspartate aminotransferase-like (Major domain)"/>
    <property type="match status" value="1"/>
</dbReference>
<sequence length="154" mass="16865">MTGWRIGYAVASEEVINNMCCLQQAVTDCIPTFIQHAAAKALTGSQEATLDMLKQYTCRRDIVVDGLNEIPGISCSKTAGAFYAFPNISALGKTSEEFAIDLLDKEQVVTVPGSYFGKMGEGFIRISFATSEDNLKEAVRRIGRYVEKYCTVNA</sequence>
<dbReference type="EMBL" id="VSSQ01043454">
    <property type="protein sequence ID" value="MPM97142.1"/>
    <property type="molecule type" value="Genomic_DNA"/>
</dbReference>
<comment type="cofactor">
    <cofactor evidence="1">
        <name>pyridoxal 5'-phosphate</name>
        <dbReference type="ChEBI" id="CHEBI:597326"/>
    </cofactor>
</comment>
<gene>
    <name evidence="7" type="primary">patA_66</name>
    <name evidence="7" type="ORF">SDC9_144315</name>
</gene>
<keyword evidence="4 7" id="KW-0808">Transferase</keyword>
<dbReference type="PANTHER" id="PTHR46383">
    <property type="entry name" value="ASPARTATE AMINOTRANSFERASE"/>
    <property type="match status" value="1"/>
</dbReference>
<dbReference type="CDD" id="cd00609">
    <property type="entry name" value="AAT_like"/>
    <property type="match status" value="1"/>
</dbReference>
<dbReference type="InterPro" id="IPR015421">
    <property type="entry name" value="PyrdxlP-dep_Trfase_major"/>
</dbReference>
<evidence type="ECO:0000256" key="3">
    <source>
        <dbReference type="ARBA" id="ARBA00022576"/>
    </source>
</evidence>
<dbReference type="Gene3D" id="3.90.1150.10">
    <property type="entry name" value="Aspartate Aminotransferase, domain 1"/>
    <property type="match status" value="1"/>
</dbReference>
<dbReference type="InterPro" id="IPR050596">
    <property type="entry name" value="AspAT/PAT-like"/>
</dbReference>
<dbReference type="AlphaFoldDB" id="A0A645E919"/>
<keyword evidence="3 7" id="KW-0032">Aminotransferase</keyword>
<evidence type="ECO:0000256" key="5">
    <source>
        <dbReference type="ARBA" id="ARBA00022898"/>
    </source>
</evidence>
<dbReference type="Pfam" id="PF00155">
    <property type="entry name" value="Aminotran_1_2"/>
    <property type="match status" value="1"/>
</dbReference>
<dbReference type="EC" id="2.6.1.-" evidence="7"/>
<feature type="domain" description="Aminotransferase class I/classII large" evidence="6">
    <location>
        <begin position="1"/>
        <end position="142"/>
    </location>
</feature>